<feature type="transmembrane region" description="Helical" evidence="2">
    <location>
        <begin position="193"/>
        <end position="214"/>
    </location>
</feature>
<feature type="signal peptide" evidence="3">
    <location>
        <begin position="1"/>
        <end position="21"/>
    </location>
</feature>
<keyword evidence="3" id="KW-0732">Signal</keyword>
<dbReference type="AlphaFoldDB" id="A0A182FJ99"/>
<evidence type="ECO:0000313" key="5">
    <source>
        <dbReference type="Proteomes" id="UP000069272"/>
    </source>
</evidence>
<keyword evidence="2" id="KW-1133">Transmembrane helix</keyword>
<proteinExistence type="predicted"/>
<evidence type="ECO:0000313" key="4">
    <source>
        <dbReference type="EnsemblMetazoa" id="AALB006594-PA"/>
    </source>
</evidence>
<dbReference type="KEGG" id="aali:118468438"/>
<evidence type="ECO:0000256" key="3">
    <source>
        <dbReference type="SAM" id="SignalP"/>
    </source>
</evidence>
<feature type="region of interest" description="Disordered" evidence="1">
    <location>
        <begin position="235"/>
        <end position="276"/>
    </location>
</feature>
<dbReference type="InterPro" id="IPR019172">
    <property type="entry name" value="Osteopetrosis-assoc_TM_1"/>
</dbReference>
<keyword evidence="2" id="KW-0812">Transmembrane</keyword>
<sequence>MKSSIVLLAVGMLCCIASVSTERVCNDLELFLSQYEKLLALLEHNTTPVFKLCTNETAINHYNAAVGHYHNMANASECAKYLVAKRLNVYQMVFDQLNALWSSANCDACIGAVNETAEFMRLSDAVQECFTVHNMSACVSCEPDYLRLQQFYGQLEKGRHGVAMCYDVEDRMNQTRQRWSGQYNCCKDKQRSMVAFGSIASVACVFPLAFYLVMHLVAVRSEARQLSLLNAMSTGDTPSASAPAPGRTTTPRASDVATKDNRPSSNIQEAEDAEDDGCIIEPVHVEPRNDLSNVTADLIEISPDEDVNQLKAQRSPEKNLVKLFNSDDDSLLQ</sequence>
<evidence type="ECO:0008006" key="6">
    <source>
        <dbReference type="Google" id="ProtNLM"/>
    </source>
</evidence>
<dbReference type="PANTHER" id="PTHR15644">
    <property type="entry name" value="OSTEOPETROSIS ASSOCIATED TRANSMEMBRANE PROTEIN 1"/>
    <property type="match status" value="1"/>
</dbReference>
<dbReference type="GeneID" id="118468438"/>
<accession>A0A182FJ99</accession>
<dbReference type="PANTHER" id="PTHR15644:SF2">
    <property type="entry name" value="OSTEOPETROSIS-ASSOCIATED TRANSMEMBRANE PROTEIN 1"/>
    <property type="match status" value="1"/>
</dbReference>
<dbReference type="VEuPathDB" id="VectorBase:AALB006594"/>
<organism evidence="4 5">
    <name type="scientific">Anopheles albimanus</name>
    <name type="common">New world malaria mosquito</name>
    <dbReference type="NCBI Taxonomy" id="7167"/>
    <lineage>
        <taxon>Eukaryota</taxon>
        <taxon>Metazoa</taxon>
        <taxon>Ecdysozoa</taxon>
        <taxon>Arthropoda</taxon>
        <taxon>Hexapoda</taxon>
        <taxon>Insecta</taxon>
        <taxon>Pterygota</taxon>
        <taxon>Neoptera</taxon>
        <taxon>Endopterygota</taxon>
        <taxon>Diptera</taxon>
        <taxon>Nematocera</taxon>
        <taxon>Culicoidea</taxon>
        <taxon>Culicidae</taxon>
        <taxon>Anophelinae</taxon>
        <taxon>Anopheles</taxon>
    </lineage>
</organism>
<evidence type="ECO:0000256" key="1">
    <source>
        <dbReference type="SAM" id="MobiDB-lite"/>
    </source>
</evidence>
<dbReference type="VEuPathDB" id="VectorBase:AALB20_035828"/>
<dbReference type="GO" id="GO:0005829">
    <property type="term" value="C:cytosol"/>
    <property type="evidence" value="ECO:0007669"/>
    <property type="project" value="TreeGrafter"/>
</dbReference>
<dbReference type="Pfam" id="PF09777">
    <property type="entry name" value="OSTMP1"/>
    <property type="match status" value="1"/>
</dbReference>
<protein>
    <recommendedName>
        <fullName evidence="6">Osteopetrosis-associated transmembrane protein 1</fullName>
    </recommendedName>
</protein>
<keyword evidence="5" id="KW-1185">Reference proteome</keyword>
<feature type="chain" id="PRO_5043343681" description="Osteopetrosis-associated transmembrane protein 1" evidence="3">
    <location>
        <begin position="22"/>
        <end position="333"/>
    </location>
</feature>
<evidence type="ECO:0000256" key="2">
    <source>
        <dbReference type="SAM" id="Phobius"/>
    </source>
</evidence>
<dbReference type="RefSeq" id="XP_035795098.1">
    <property type="nucleotide sequence ID" value="XM_035939205.1"/>
</dbReference>
<dbReference type="STRING" id="7167.A0A182FJ99"/>
<dbReference type="Proteomes" id="UP000069272">
    <property type="component" value="Chromosome X"/>
</dbReference>
<name>A0A182FJ99_ANOAL</name>
<reference evidence="4" key="2">
    <citation type="submission" date="2022-08" db="UniProtKB">
        <authorList>
            <consortium name="EnsemblMetazoa"/>
        </authorList>
    </citation>
    <scope>IDENTIFICATION</scope>
    <source>
        <strain evidence="4">STECLA/ALBI9_A</strain>
    </source>
</reference>
<keyword evidence="2" id="KW-0472">Membrane</keyword>
<reference evidence="4 5" key="1">
    <citation type="journal article" date="2017" name="G3 (Bethesda)">
        <title>The Physical Genome Mapping of Anopheles albimanus Corrected Scaffold Misassemblies and Identified Interarm Rearrangements in Genus Anopheles.</title>
        <authorList>
            <person name="Artemov G.N."/>
            <person name="Peery A.N."/>
            <person name="Jiang X."/>
            <person name="Tu Z."/>
            <person name="Stegniy V.N."/>
            <person name="Sharakhova M.V."/>
            <person name="Sharakhov I.V."/>
        </authorList>
    </citation>
    <scope>NUCLEOTIDE SEQUENCE [LARGE SCALE GENOMIC DNA]</scope>
    <source>
        <strain evidence="4 5">ALBI9_A</strain>
    </source>
</reference>
<dbReference type="EnsemblMetazoa" id="AALB006594-RA">
    <property type="protein sequence ID" value="AALB006594-PA"/>
    <property type="gene ID" value="AALB006594"/>
</dbReference>
<dbReference type="OrthoDB" id="8021850at2759"/>